<evidence type="ECO:0000313" key="1">
    <source>
        <dbReference type="EMBL" id="SDC99845.1"/>
    </source>
</evidence>
<dbReference type="RefSeq" id="WP_091804300.1">
    <property type="nucleotide sequence ID" value="NZ_CP016353.1"/>
</dbReference>
<dbReference type="InterPro" id="IPR015943">
    <property type="entry name" value="WD40/YVTN_repeat-like_dom_sf"/>
</dbReference>
<organism evidence="1 2">
    <name type="scientific">Prauserella marina</name>
    <dbReference type="NCBI Taxonomy" id="530584"/>
    <lineage>
        <taxon>Bacteria</taxon>
        <taxon>Bacillati</taxon>
        <taxon>Actinomycetota</taxon>
        <taxon>Actinomycetes</taxon>
        <taxon>Pseudonocardiales</taxon>
        <taxon>Pseudonocardiaceae</taxon>
        <taxon>Prauserella</taxon>
    </lineage>
</organism>
<gene>
    <name evidence="1" type="ORF">SAMN05421630_105110</name>
</gene>
<evidence type="ECO:0000313" key="2">
    <source>
        <dbReference type="Proteomes" id="UP000199494"/>
    </source>
</evidence>
<dbReference type="STRING" id="530584.SAMN05421630_105110"/>
<dbReference type="SUPFAM" id="SSF101898">
    <property type="entry name" value="NHL repeat"/>
    <property type="match status" value="1"/>
</dbReference>
<dbReference type="Proteomes" id="UP000199494">
    <property type="component" value="Unassembled WGS sequence"/>
</dbReference>
<dbReference type="Gene3D" id="2.130.10.10">
    <property type="entry name" value="YVTN repeat-like/Quinoprotein amine dehydrogenase"/>
    <property type="match status" value="1"/>
</dbReference>
<dbReference type="EMBL" id="FMZE01000005">
    <property type="protein sequence ID" value="SDC99845.1"/>
    <property type="molecule type" value="Genomic_DNA"/>
</dbReference>
<proteinExistence type="predicted"/>
<dbReference type="KEGG" id="pmad:BAY61_15320"/>
<protein>
    <submittedName>
        <fullName evidence="1">Uncharacterized protein</fullName>
    </submittedName>
</protein>
<dbReference type="OrthoDB" id="4446106at2"/>
<reference evidence="1 2" key="1">
    <citation type="submission" date="2016-10" db="EMBL/GenBank/DDBJ databases">
        <authorList>
            <person name="de Groot N.N."/>
        </authorList>
    </citation>
    <scope>NUCLEOTIDE SEQUENCE [LARGE SCALE GENOMIC DNA]</scope>
    <source>
        <strain evidence="1 2">CGMCC 4.5506</strain>
    </source>
</reference>
<sequence>MRRVVAVAAVSIVLLSGCSSEDGGGGDALQVVADPTAAVAARSPEPEATPAGTVLPLGEDVTATVADSASRTLVVATADPAQVLLYDLDALTEPPKSVALPSAADDLSLTDGAVLISMRAADEIARVSLPSGEVATVAVEGGPVAATERGGQTLVALRDGKGIGVLEGDRTVKTITDDLYSADDVLVSGDKTVVLDRLRTAVFDVDLEAGTVNEGLRAGMGATNAVTDSYGRVLVADTRGGALLAFSTDPLLMRQRYPVPGGIYDIAYDERRHLAWVTLTGSNEVVGFDVQGGEPTEKFRLPTVRQPNSVTVDPQTSQVVVGSAAGEGIQVVTP</sequence>
<name>A0A222VQC6_9PSEU</name>
<accession>A0A222VQC6</accession>
<dbReference type="AlphaFoldDB" id="A0A222VQC6"/>
<dbReference type="PROSITE" id="PS51257">
    <property type="entry name" value="PROKAR_LIPOPROTEIN"/>
    <property type="match status" value="1"/>
</dbReference>
<keyword evidence="2" id="KW-1185">Reference proteome</keyword>